<protein>
    <submittedName>
        <fullName evidence="1">Uncharacterized protein</fullName>
    </submittedName>
</protein>
<comment type="caution">
    <text evidence="1">The sequence shown here is derived from an EMBL/GenBank/DDBJ whole genome shotgun (WGS) entry which is preliminary data.</text>
</comment>
<gene>
    <name evidence="1" type="ORF">LCGC14_2749320</name>
</gene>
<accession>A0A0F9BTV2</accession>
<evidence type="ECO:0000313" key="1">
    <source>
        <dbReference type="EMBL" id="KKK87826.1"/>
    </source>
</evidence>
<dbReference type="EMBL" id="LAZR01050230">
    <property type="protein sequence ID" value="KKK87826.1"/>
    <property type="molecule type" value="Genomic_DNA"/>
</dbReference>
<dbReference type="AlphaFoldDB" id="A0A0F9BTV2"/>
<organism evidence="1">
    <name type="scientific">marine sediment metagenome</name>
    <dbReference type="NCBI Taxonomy" id="412755"/>
    <lineage>
        <taxon>unclassified sequences</taxon>
        <taxon>metagenomes</taxon>
        <taxon>ecological metagenomes</taxon>
    </lineage>
</organism>
<reference evidence="1" key="1">
    <citation type="journal article" date="2015" name="Nature">
        <title>Complex archaea that bridge the gap between prokaryotes and eukaryotes.</title>
        <authorList>
            <person name="Spang A."/>
            <person name="Saw J.H."/>
            <person name="Jorgensen S.L."/>
            <person name="Zaremba-Niedzwiedzka K."/>
            <person name="Martijn J."/>
            <person name="Lind A.E."/>
            <person name="van Eijk R."/>
            <person name="Schleper C."/>
            <person name="Guy L."/>
            <person name="Ettema T.J."/>
        </authorList>
    </citation>
    <scope>NUCLEOTIDE SEQUENCE</scope>
</reference>
<feature type="non-terminal residue" evidence="1">
    <location>
        <position position="1"/>
    </location>
</feature>
<proteinExistence type="predicted"/>
<name>A0A0F9BTV2_9ZZZZ</name>
<sequence length="161" mass="17989">AKVEYGNWECTCWKKDLWPYLKAGEGELAILIVQRNGKYLNIMGIKSIGNKTFSEVEGKSVPDRQVSDEQPQARVVKERLARAVARPATTNSKKILITYKGDFAEVSGDTVALRERMVDGMAGKRDEERKLYVIPAAWVPTLQAVCDDEGIEVEEKDPAMA</sequence>